<name>A0A5M6D210_9BACT</name>
<organism evidence="1 2">
    <name type="scientific">Roseiconus nitratireducens</name>
    <dbReference type="NCBI Taxonomy" id="2605748"/>
    <lineage>
        <taxon>Bacteria</taxon>
        <taxon>Pseudomonadati</taxon>
        <taxon>Planctomycetota</taxon>
        <taxon>Planctomycetia</taxon>
        <taxon>Pirellulales</taxon>
        <taxon>Pirellulaceae</taxon>
        <taxon>Roseiconus</taxon>
    </lineage>
</organism>
<keyword evidence="2" id="KW-1185">Reference proteome</keyword>
<evidence type="ECO:0000313" key="1">
    <source>
        <dbReference type="EMBL" id="KAA5541547.1"/>
    </source>
</evidence>
<sequence>MLIGIREPVEHALSAFDARRRKAPDWSPREQDFFRQFPDAQTWCDGLGSREADSAFEFLGHVSSGLTHYFCGGFRECLDRTWIYDTRTLSSCMRVLFARLNRPLPIENQRKHNAAPARVRVSHDARERLRQQLDQAVRLYRELQPLTLTQRGVG</sequence>
<reference evidence="1 2" key="1">
    <citation type="submission" date="2019-08" db="EMBL/GenBank/DDBJ databases">
        <authorList>
            <person name="Dhanesh K."/>
            <person name="Kumar G."/>
            <person name="Sasikala C."/>
            <person name="Venkata Ramana C."/>
        </authorList>
    </citation>
    <scope>NUCLEOTIDE SEQUENCE [LARGE SCALE GENOMIC DNA]</scope>
    <source>
        <strain evidence="1 2">JC645</strain>
    </source>
</reference>
<dbReference type="RefSeq" id="WP_150077935.1">
    <property type="nucleotide sequence ID" value="NZ_VWOX01000010.1"/>
</dbReference>
<dbReference type="AlphaFoldDB" id="A0A5M6D210"/>
<accession>A0A5M6D210</accession>
<dbReference type="EMBL" id="VWOX01000010">
    <property type="protein sequence ID" value="KAA5541547.1"/>
    <property type="molecule type" value="Genomic_DNA"/>
</dbReference>
<protein>
    <submittedName>
        <fullName evidence="1">Uncharacterized protein</fullName>
    </submittedName>
</protein>
<comment type="caution">
    <text evidence="1">The sequence shown here is derived from an EMBL/GenBank/DDBJ whole genome shotgun (WGS) entry which is preliminary data.</text>
</comment>
<dbReference type="Proteomes" id="UP000324479">
    <property type="component" value="Unassembled WGS sequence"/>
</dbReference>
<gene>
    <name evidence="1" type="ORF">FYK55_18500</name>
</gene>
<proteinExistence type="predicted"/>
<evidence type="ECO:0000313" key="2">
    <source>
        <dbReference type="Proteomes" id="UP000324479"/>
    </source>
</evidence>